<reference evidence="4" key="3">
    <citation type="journal article" date="2019" name="Int. J. Syst. Evol. Microbiol.">
        <title>The Global Catalogue of Microorganisms (GCM) 10K type strain sequencing project: providing services to taxonomists for standard genome sequencing and annotation.</title>
        <authorList>
            <consortium name="The Broad Institute Genomics Platform"/>
            <consortium name="The Broad Institute Genome Sequencing Center for Infectious Disease"/>
            <person name="Wu L."/>
            <person name="Ma J."/>
        </authorList>
    </citation>
    <scope>NUCLEOTIDE SEQUENCE [LARGE SCALE GENOMIC DNA]</scope>
    <source>
        <strain evidence="4">CGMCC 1.11013</strain>
    </source>
</reference>
<dbReference type="Pfam" id="PF24461">
    <property type="entry name" value="DUF7576"/>
    <property type="match status" value="1"/>
</dbReference>
<evidence type="ECO:0000313" key="2">
    <source>
        <dbReference type="EMBL" id="KDR34828.1"/>
    </source>
</evidence>
<sequence length="90" mass="10265">MSYTQLSSSKPAANKEHRCTWCGEKILTGEKHVKTTGVYDGELQTNRFHFECDRACLEEARCDPGFEFTPYDNERPAKCQEQSASKEKQG</sequence>
<dbReference type="EMBL" id="JFHE01000011">
    <property type="protein sequence ID" value="KDR34828.1"/>
    <property type="molecule type" value="Genomic_DNA"/>
</dbReference>
<dbReference type="InterPro" id="IPR055998">
    <property type="entry name" value="DUF7576"/>
</dbReference>
<reference evidence="1" key="4">
    <citation type="submission" date="2024-05" db="EMBL/GenBank/DDBJ databases">
        <authorList>
            <person name="Sun Q."/>
            <person name="Zhou Y."/>
        </authorList>
    </citation>
    <scope>NUCLEOTIDE SEQUENCE</scope>
    <source>
        <strain evidence="1">CGMCC 1.11013</strain>
    </source>
</reference>
<dbReference type="Proteomes" id="UP000027439">
    <property type="component" value="Unassembled WGS sequence"/>
</dbReference>
<dbReference type="OrthoDB" id="8908912at2"/>
<reference evidence="2 3" key="2">
    <citation type="submission" date="2014-03" db="EMBL/GenBank/DDBJ databases">
        <title>Draft Genome Sequences of Four Burkholderia Strains.</title>
        <authorList>
            <person name="Liu X.Y."/>
            <person name="Li C.X."/>
            <person name="Xu J.H."/>
        </authorList>
    </citation>
    <scope>NUCLEOTIDE SEQUENCE [LARGE SCALE GENOMIC DNA]</scope>
    <source>
        <strain evidence="2 3">R27</strain>
    </source>
</reference>
<dbReference type="Proteomes" id="UP000597138">
    <property type="component" value="Unassembled WGS sequence"/>
</dbReference>
<protein>
    <submittedName>
        <fullName evidence="2">Uncharacterized protein</fullName>
    </submittedName>
</protein>
<reference evidence="1" key="1">
    <citation type="journal article" date="2014" name="Int. J. Syst. Evol. Microbiol.">
        <title>Complete genome of a new Firmicutes species belonging to the dominant human colonic microbiota ('Ruminococcus bicirculans') reveals two chromosomes and a selective capacity to utilize plant glucans.</title>
        <authorList>
            <consortium name="NISC Comparative Sequencing Program"/>
            <person name="Wegmann U."/>
            <person name="Louis P."/>
            <person name="Goesmann A."/>
            <person name="Henrissat B."/>
            <person name="Duncan S.H."/>
            <person name="Flint H.J."/>
        </authorList>
    </citation>
    <scope>NUCLEOTIDE SEQUENCE</scope>
    <source>
        <strain evidence="1">CGMCC 1.11013</strain>
    </source>
</reference>
<name>A0A069P2K4_9BURK</name>
<dbReference type="STRING" id="1071679.BG57_04055"/>
<organism evidence="2 3">
    <name type="scientific">Caballeronia grimmiae</name>
    <dbReference type="NCBI Taxonomy" id="1071679"/>
    <lineage>
        <taxon>Bacteria</taxon>
        <taxon>Pseudomonadati</taxon>
        <taxon>Pseudomonadota</taxon>
        <taxon>Betaproteobacteria</taxon>
        <taxon>Burkholderiales</taxon>
        <taxon>Burkholderiaceae</taxon>
        <taxon>Caballeronia</taxon>
    </lineage>
</organism>
<dbReference type="RefSeq" id="WP_035964514.1">
    <property type="nucleotide sequence ID" value="NZ_BMEG01000002.1"/>
</dbReference>
<keyword evidence="4" id="KW-1185">Reference proteome</keyword>
<evidence type="ECO:0000313" key="3">
    <source>
        <dbReference type="Proteomes" id="UP000027439"/>
    </source>
</evidence>
<proteinExistence type="predicted"/>
<evidence type="ECO:0000313" key="1">
    <source>
        <dbReference type="EMBL" id="GGD63056.1"/>
    </source>
</evidence>
<dbReference type="AlphaFoldDB" id="A0A069P2K4"/>
<accession>A0A069P2K4</accession>
<comment type="caution">
    <text evidence="2">The sequence shown here is derived from an EMBL/GenBank/DDBJ whole genome shotgun (WGS) entry which is preliminary data.</text>
</comment>
<dbReference type="EMBL" id="BMEG01000002">
    <property type="protein sequence ID" value="GGD63056.1"/>
    <property type="molecule type" value="Genomic_DNA"/>
</dbReference>
<evidence type="ECO:0000313" key="4">
    <source>
        <dbReference type="Proteomes" id="UP000597138"/>
    </source>
</evidence>
<gene>
    <name evidence="2" type="ORF">BG57_04055</name>
    <name evidence="1" type="ORF">GCM10010985_16450</name>
</gene>